<dbReference type="PROSITE" id="PS50181">
    <property type="entry name" value="FBOX"/>
    <property type="match status" value="1"/>
</dbReference>
<dbReference type="SMART" id="SM00256">
    <property type="entry name" value="FBOX"/>
    <property type="match status" value="1"/>
</dbReference>
<dbReference type="EMBL" id="JAEFBK010000011">
    <property type="protein sequence ID" value="KAG7549302.1"/>
    <property type="molecule type" value="Genomic_DNA"/>
</dbReference>
<evidence type="ECO:0000259" key="2">
    <source>
        <dbReference type="PROSITE" id="PS50181"/>
    </source>
</evidence>
<name>A0A8T1YT67_9BRAS</name>
<dbReference type="InterPro" id="IPR050354">
    <property type="entry name" value="F-box/kelch-repeat_ARATH"/>
</dbReference>
<dbReference type="Pfam" id="PF00646">
    <property type="entry name" value="F-box"/>
    <property type="match status" value="1"/>
</dbReference>
<gene>
    <name evidence="3" type="ORF">ISN45_Aa06g002070</name>
</gene>
<sequence>MTTTEEMSKSSTESPPSPTSFSSLPFDVILNCLARISRFHYPTLSLVSKGFRSLIASPELETTRSRMGITEDHLCFFLDLNKKNPNPRWFLVSPIPTQKSKPIPSFPHQYPKSSTIVSNGSKIYIIGGFVRRKRSKRVLILDCRSQQCRRLPNMRLPRVSPAADVIAGKIYVIGGYESNNIDDWGEVYDPKTQTWEPLLPTTLDLTVQKSEVPGKLVMGGKVYAMDDVFELTLLKDVCLVEIEFVLCQISLWYGMLVWRDAKSDDSGWGKVEGLDGILPDDLILVANSDGGRRRVTVWWKSEVEIWCAEISFERRGGLEKLWGFVEWSKNVFTYGMCGDIWCSRSGILVFTYDICDSPPDILSAIVTY</sequence>
<dbReference type="Pfam" id="PF25210">
    <property type="entry name" value="Kelch_FKB95"/>
    <property type="match status" value="1"/>
</dbReference>
<protein>
    <submittedName>
        <fullName evidence="3">F-box domain</fullName>
    </submittedName>
</protein>
<evidence type="ECO:0000313" key="3">
    <source>
        <dbReference type="EMBL" id="KAG7549302.1"/>
    </source>
</evidence>
<dbReference type="SMART" id="SM00612">
    <property type="entry name" value="Kelch"/>
    <property type="match status" value="2"/>
</dbReference>
<evidence type="ECO:0000256" key="1">
    <source>
        <dbReference type="SAM" id="MobiDB-lite"/>
    </source>
</evidence>
<feature type="domain" description="F-box" evidence="2">
    <location>
        <begin position="18"/>
        <end position="67"/>
    </location>
</feature>
<proteinExistence type="predicted"/>
<feature type="region of interest" description="Disordered" evidence="1">
    <location>
        <begin position="1"/>
        <end position="20"/>
    </location>
</feature>
<dbReference type="PANTHER" id="PTHR24414:SF127">
    <property type="entry name" value="F-BOX ASSOCIATED DOMAIN-CONTAINING PROTEIN"/>
    <property type="match status" value="1"/>
</dbReference>
<reference evidence="3 4" key="1">
    <citation type="submission" date="2020-12" db="EMBL/GenBank/DDBJ databases">
        <title>Concerted genomic and epigenomic changes stabilize Arabidopsis allopolyploids.</title>
        <authorList>
            <person name="Chen Z."/>
        </authorList>
    </citation>
    <scope>NUCLEOTIDE SEQUENCE [LARGE SCALE GENOMIC DNA]</scope>
    <source>
        <strain evidence="3">Allo738</strain>
        <tissue evidence="3">Leaf</tissue>
    </source>
</reference>
<dbReference type="Proteomes" id="UP000694240">
    <property type="component" value="Chromosome 11"/>
</dbReference>
<dbReference type="InterPro" id="IPR057499">
    <property type="entry name" value="Kelch_FKB95"/>
</dbReference>
<evidence type="ECO:0000313" key="4">
    <source>
        <dbReference type="Proteomes" id="UP000694240"/>
    </source>
</evidence>
<dbReference type="PANTHER" id="PTHR24414">
    <property type="entry name" value="F-BOX/KELCH-REPEAT PROTEIN SKIP4"/>
    <property type="match status" value="1"/>
</dbReference>
<accession>A0A8T1YT67</accession>
<organism evidence="3 4">
    <name type="scientific">Arabidopsis thaliana x Arabidopsis arenosa</name>
    <dbReference type="NCBI Taxonomy" id="1240361"/>
    <lineage>
        <taxon>Eukaryota</taxon>
        <taxon>Viridiplantae</taxon>
        <taxon>Streptophyta</taxon>
        <taxon>Embryophyta</taxon>
        <taxon>Tracheophyta</taxon>
        <taxon>Spermatophyta</taxon>
        <taxon>Magnoliopsida</taxon>
        <taxon>eudicotyledons</taxon>
        <taxon>Gunneridae</taxon>
        <taxon>Pentapetalae</taxon>
        <taxon>rosids</taxon>
        <taxon>malvids</taxon>
        <taxon>Brassicales</taxon>
        <taxon>Brassicaceae</taxon>
        <taxon>Camelineae</taxon>
        <taxon>Arabidopsis</taxon>
    </lineage>
</organism>
<dbReference type="InterPro" id="IPR006652">
    <property type="entry name" value="Kelch_1"/>
</dbReference>
<dbReference type="CDD" id="cd22152">
    <property type="entry name" value="F-box_AtAFR-like"/>
    <property type="match status" value="1"/>
</dbReference>
<dbReference type="AlphaFoldDB" id="A0A8T1YT67"/>
<dbReference type="InterPro" id="IPR001810">
    <property type="entry name" value="F-box_dom"/>
</dbReference>
<keyword evidence="4" id="KW-1185">Reference proteome</keyword>
<comment type="caution">
    <text evidence="3">The sequence shown here is derived from an EMBL/GenBank/DDBJ whole genome shotgun (WGS) entry which is preliminary data.</text>
</comment>